<dbReference type="EMBL" id="BDLU01000063">
    <property type="protein sequence ID" value="GCE84815.1"/>
    <property type="molecule type" value="Genomic_DNA"/>
</dbReference>
<accession>A0A4P5NYM9</accession>
<proteinExistence type="predicted"/>
<evidence type="ECO:0008006" key="3">
    <source>
        <dbReference type="Google" id="ProtNLM"/>
    </source>
</evidence>
<name>A0A4P5NYM9_9PROT</name>
<dbReference type="Proteomes" id="UP000315095">
    <property type="component" value="Unassembled WGS sequence"/>
</dbReference>
<sequence length="75" mass="8288">MTSPARDSADTTDDILRQHIHDIRGHLSPAMLRADSLALSKDEHIRQAAQDILTALDAATRELSAMRQLLAARRS</sequence>
<dbReference type="RefSeq" id="WP_162851968.1">
    <property type="nucleotide sequence ID" value="NZ_BDLU01000063.1"/>
</dbReference>
<protein>
    <recommendedName>
        <fullName evidence="3">Histidine kinase</fullName>
    </recommendedName>
</protein>
<evidence type="ECO:0000313" key="2">
    <source>
        <dbReference type="Proteomes" id="UP000315095"/>
    </source>
</evidence>
<reference evidence="2" key="1">
    <citation type="submission" date="2017-01" db="EMBL/GenBank/DDBJ databases">
        <title>Komagataeibacter sp. MSKU9 whole genome sequencing project.</title>
        <authorList>
            <person name="Matsutani M."/>
            <person name="Naloka K."/>
            <person name="Theeragool G."/>
            <person name="Yakushi T."/>
            <person name="Matsushita K."/>
        </authorList>
    </citation>
    <scope>NUCLEOTIDE SEQUENCE [LARGE SCALE GENOMIC DNA]</scope>
    <source>
        <strain evidence="2">MSKU9</strain>
    </source>
</reference>
<accession>A0A4V0WNX0</accession>
<organism evidence="1 2">
    <name type="scientific">Komagataeibacter diospyri</name>
    <dbReference type="NCBI Taxonomy" id="1932662"/>
    <lineage>
        <taxon>Bacteria</taxon>
        <taxon>Pseudomonadati</taxon>
        <taxon>Pseudomonadota</taxon>
        <taxon>Alphaproteobacteria</taxon>
        <taxon>Acetobacterales</taxon>
        <taxon>Acetobacteraceae</taxon>
        <taxon>Komagataeibacter</taxon>
    </lineage>
</organism>
<dbReference type="AlphaFoldDB" id="A0A4P5NYM9"/>
<evidence type="ECO:0000313" key="1">
    <source>
        <dbReference type="EMBL" id="GCE84815.1"/>
    </source>
</evidence>
<keyword evidence="2" id="KW-1185">Reference proteome</keyword>
<comment type="caution">
    <text evidence="1">The sequence shown here is derived from an EMBL/GenBank/DDBJ whole genome shotgun (WGS) entry which is preliminary data.</text>
</comment>
<gene>
    <name evidence="1" type="ORF">MSKU9_2956</name>
</gene>